<dbReference type="PANTHER" id="PTHR42781:SF4">
    <property type="entry name" value="SPERMIDINE_PUTRESCINE IMPORT ATP-BINDING PROTEIN POTA"/>
    <property type="match status" value="1"/>
</dbReference>
<dbReference type="InterPro" id="IPR027417">
    <property type="entry name" value="P-loop_NTPase"/>
</dbReference>
<dbReference type="GO" id="GO:0016887">
    <property type="term" value="F:ATP hydrolysis activity"/>
    <property type="evidence" value="ECO:0007669"/>
    <property type="project" value="InterPro"/>
</dbReference>
<dbReference type="EMBL" id="JACIDW010000022">
    <property type="protein sequence ID" value="MBB3966763.1"/>
    <property type="molecule type" value="Genomic_DNA"/>
</dbReference>
<evidence type="ECO:0000313" key="11">
    <source>
        <dbReference type="Proteomes" id="UP000582090"/>
    </source>
</evidence>
<gene>
    <name evidence="10" type="ORF">GGQ67_004455</name>
</gene>
<keyword evidence="6" id="KW-0408">Iron</keyword>
<dbReference type="PANTHER" id="PTHR42781">
    <property type="entry name" value="SPERMIDINE/PUTRESCINE IMPORT ATP-BINDING PROTEIN POTA"/>
    <property type="match status" value="1"/>
</dbReference>
<comment type="caution">
    <text evidence="10">The sequence shown here is derived from an EMBL/GenBank/DDBJ whole genome shotgun (WGS) entry which is preliminary data.</text>
</comment>
<dbReference type="InterPro" id="IPR015853">
    <property type="entry name" value="ABC_transpr_FbpC"/>
</dbReference>
<evidence type="ECO:0000256" key="6">
    <source>
        <dbReference type="ARBA" id="ARBA00023004"/>
    </source>
</evidence>
<evidence type="ECO:0000259" key="9">
    <source>
        <dbReference type="PROSITE" id="PS50893"/>
    </source>
</evidence>
<dbReference type="GO" id="GO:0005524">
    <property type="term" value="F:ATP binding"/>
    <property type="evidence" value="ECO:0007669"/>
    <property type="project" value="UniProtKB-KW"/>
</dbReference>
<dbReference type="Pfam" id="PF00005">
    <property type="entry name" value="ABC_tran"/>
    <property type="match status" value="1"/>
</dbReference>
<sequence>MNTNSNEISVRLTNIKCSFGPTIVIGDLSLEIPKGEIVTLVGPSGCGKSTLLRIIAGVQGVDGGSVELGGQVVDGPRFVEPESRSVGLMFQDYALFPHLNVRDNVLFGLKKRSRRDRIEIATTILRRVGIEHLAERFPHSLSGGEQQRTALARALAPEPAVLLMDEPFSNLDQGLRERVRTDTLSLLRGLGATVIMVTHDPHEALSSGDRVVLMRSGEIVQSADPRQLYHRPDNAYAADFFCSSAKIQGQAKDGHIETALGRFDPPGCEVEDGPCTVFVRPHALRVCDDVDCVPARITDRVFLGDRERLFLRFEGLEEALAVDVTEPMAVDLCHIRAKIVPERLLVF</sequence>
<dbReference type="InterPro" id="IPR008995">
    <property type="entry name" value="Mo/tungstate-bd_C_term_dom"/>
</dbReference>
<dbReference type="InterPro" id="IPR003593">
    <property type="entry name" value="AAA+_ATPase"/>
</dbReference>
<dbReference type="PROSITE" id="PS50893">
    <property type="entry name" value="ABC_TRANSPORTER_2"/>
    <property type="match status" value="1"/>
</dbReference>
<dbReference type="Proteomes" id="UP000582090">
    <property type="component" value="Unassembled WGS sequence"/>
</dbReference>
<dbReference type="RefSeq" id="WP_183902234.1">
    <property type="nucleotide sequence ID" value="NZ_JACIDW010000022.1"/>
</dbReference>
<evidence type="ECO:0000256" key="8">
    <source>
        <dbReference type="ARBA" id="ARBA00023136"/>
    </source>
</evidence>
<dbReference type="GO" id="GO:0015697">
    <property type="term" value="P:quaternary ammonium group transport"/>
    <property type="evidence" value="ECO:0007669"/>
    <property type="project" value="UniProtKB-ARBA"/>
</dbReference>
<dbReference type="GO" id="GO:0015408">
    <property type="term" value="F:ABC-type ferric iron transporter activity"/>
    <property type="evidence" value="ECO:0007669"/>
    <property type="project" value="InterPro"/>
</dbReference>
<dbReference type="FunFam" id="3.40.50.300:FF:000425">
    <property type="entry name" value="Probable ABC transporter, ATP-binding subunit"/>
    <property type="match status" value="1"/>
</dbReference>
<keyword evidence="3" id="KW-0410">Iron transport</keyword>
<keyword evidence="1" id="KW-0813">Transport</keyword>
<dbReference type="InterPro" id="IPR003439">
    <property type="entry name" value="ABC_transporter-like_ATP-bd"/>
</dbReference>
<dbReference type="InterPro" id="IPR050093">
    <property type="entry name" value="ABC_SmlMolc_Importer"/>
</dbReference>
<evidence type="ECO:0000256" key="7">
    <source>
        <dbReference type="ARBA" id="ARBA00023065"/>
    </source>
</evidence>
<dbReference type="CDD" id="cd03259">
    <property type="entry name" value="ABC_Carb_Solutes_like"/>
    <property type="match status" value="1"/>
</dbReference>
<evidence type="ECO:0000256" key="2">
    <source>
        <dbReference type="ARBA" id="ARBA00022475"/>
    </source>
</evidence>
<keyword evidence="4" id="KW-0547">Nucleotide-binding</keyword>
<evidence type="ECO:0000313" key="10">
    <source>
        <dbReference type="EMBL" id="MBB3966763.1"/>
    </source>
</evidence>
<keyword evidence="2" id="KW-1003">Cell membrane</keyword>
<keyword evidence="7" id="KW-0406">Ion transport</keyword>
<evidence type="ECO:0000256" key="3">
    <source>
        <dbReference type="ARBA" id="ARBA00022496"/>
    </source>
</evidence>
<keyword evidence="5 10" id="KW-0067">ATP-binding</keyword>
<dbReference type="SUPFAM" id="SSF52540">
    <property type="entry name" value="P-loop containing nucleoside triphosphate hydrolases"/>
    <property type="match status" value="1"/>
</dbReference>
<protein>
    <submittedName>
        <fullName evidence="10">Iron(III) transport system ATP-binding protein</fullName>
    </submittedName>
</protein>
<accession>A0A7W6CTD0</accession>
<dbReference type="AlphaFoldDB" id="A0A7W6CTD0"/>
<reference evidence="10 11" key="1">
    <citation type="submission" date="2020-08" db="EMBL/GenBank/DDBJ databases">
        <title>Genomic Encyclopedia of Type Strains, Phase IV (KMG-IV): sequencing the most valuable type-strain genomes for metagenomic binning, comparative biology and taxonomic classification.</title>
        <authorList>
            <person name="Goeker M."/>
        </authorList>
    </citation>
    <scope>NUCLEOTIDE SEQUENCE [LARGE SCALE GENOMIC DNA]</scope>
    <source>
        <strain evidence="10 11">DSM 26575</strain>
    </source>
</reference>
<dbReference type="SUPFAM" id="SSF50331">
    <property type="entry name" value="MOP-like"/>
    <property type="match status" value="1"/>
</dbReference>
<dbReference type="SMART" id="SM00382">
    <property type="entry name" value="AAA"/>
    <property type="match status" value="1"/>
</dbReference>
<feature type="domain" description="ABC transporter" evidence="9">
    <location>
        <begin position="10"/>
        <end position="241"/>
    </location>
</feature>
<organism evidence="10 11">
    <name type="scientific">Rhizobium metallidurans</name>
    <dbReference type="NCBI Taxonomy" id="1265931"/>
    <lineage>
        <taxon>Bacteria</taxon>
        <taxon>Pseudomonadati</taxon>
        <taxon>Pseudomonadota</taxon>
        <taxon>Alphaproteobacteria</taxon>
        <taxon>Hyphomicrobiales</taxon>
        <taxon>Rhizobiaceae</taxon>
        <taxon>Rhizobium/Agrobacterium group</taxon>
        <taxon>Rhizobium</taxon>
    </lineage>
</organism>
<keyword evidence="8" id="KW-0472">Membrane</keyword>
<evidence type="ECO:0000256" key="5">
    <source>
        <dbReference type="ARBA" id="ARBA00022840"/>
    </source>
</evidence>
<dbReference type="GO" id="GO:0016020">
    <property type="term" value="C:membrane"/>
    <property type="evidence" value="ECO:0007669"/>
    <property type="project" value="InterPro"/>
</dbReference>
<proteinExistence type="predicted"/>
<evidence type="ECO:0000256" key="4">
    <source>
        <dbReference type="ARBA" id="ARBA00022741"/>
    </source>
</evidence>
<name>A0A7W6CTD0_9HYPH</name>
<keyword evidence="11" id="KW-1185">Reference proteome</keyword>
<dbReference type="Gene3D" id="3.40.50.300">
    <property type="entry name" value="P-loop containing nucleotide triphosphate hydrolases"/>
    <property type="match status" value="1"/>
</dbReference>
<evidence type="ECO:0000256" key="1">
    <source>
        <dbReference type="ARBA" id="ARBA00022448"/>
    </source>
</evidence>